<protein>
    <recommendedName>
        <fullName evidence="4">NTF2 domain-containing protein</fullName>
    </recommendedName>
</protein>
<feature type="compositionally biased region" description="Polar residues" evidence="1">
    <location>
        <begin position="489"/>
        <end position="498"/>
    </location>
</feature>
<evidence type="ECO:0000313" key="2">
    <source>
        <dbReference type="EMBL" id="KAB8303546.1"/>
    </source>
</evidence>
<feature type="compositionally biased region" description="Basic and acidic residues" evidence="1">
    <location>
        <begin position="216"/>
        <end position="225"/>
    </location>
</feature>
<keyword evidence="3" id="KW-1185">Reference proteome</keyword>
<feature type="compositionally biased region" description="Gly residues" evidence="1">
    <location>
        <begin position="523"/>
        <end position="535"/>
    </location>
</feature>
<dbReference type="EMBL" id="VIGI01000002">
    <property type="protein sequence ID" value="KAB8303546.1"/>
    <property type="molecule type" value="Genomic_DNA"/>
</dbReference>
<comment type="caution">
    <text evidence="2">The sequence shown here is derived from an EMBL/GenBank/DDBJ whole genome shotgun (WGS) entry which is preliminary data.</text>
</comment>
<dbReference type="SUPFAM" id="SSF54427">
    <property type="entry name" value="NTF2-like"/>
    <property type="match status" value="1"/>
</dbReference>
<proteinExistence type="predicted"/>
<dbReference type="Proteomes" id="UP000326757">
    <property type="component" value="Unassembled WGS sequence"/>
</dbReference>
<feature type="region of interest" description="Disordered" evidence="1">
    <location>
        <begin position="159"/>
        <end position="399"/>
    </location>
</feature>
<dbReference type="Gene3D" id="3.10.450.50">
    <property type="match status" value="1"/>
</dbReference>
<dbReference type="InterPro" id="IPR032710">
    <property type="entry name" value="NTF2-like_dom_sf"/>
</dbReference>
<feature type="compositionally biased region" description="Polar residues" evidence="1">
    <location>
        <begin position="316"/>
        <end position="330"/>
    </location>
</feature>
<evidence type="ECO:0000256" key="1">
    <source>
        <dbReference type="SAM" id="MobiDB-lite"/>
    </source>
</evidence>
<dbReference type="AlphaFoldDB" id="A0A5N6KIE4"/>
<evidence type="ECO:0008006" key="4">
    <source>
        <dbReference type="Google" id="ProtNLM"/>
    </source>
</evidence>
<feature type="compositionally biased region" description="Polar residues" evidence="1">
    <location>
        <begin position="159"/>
        <end position="183"/>
    </location>
</feature>
<feature type="compositionally biased region" description="Basic and acidic residues" evidence="1">
    <location>
        <begin position="339"/>
        <end position="348"/>
    </location>
</feature>
<dbReference type="OrthoDB" id="1162399at2759"/>
<organism evidence="2 3">
    <name type="scientific">Monilinia laxa</name>
    <name type="common">Brown rot fungus</name>
    <name type="synonym">Sclerotinia laxa</name>
    <dbReference type="NCBI Taxonomy" id="61186"/>
    <lineage>
        <taxon>Eukaryota</taxon>
        <taxon>Fungi</taxon>
        <taxon>Dikarya</taxon>
        <taxon>Ascomycota</taxon>
        <taxon>Pezizomycotina</taxon>
        <taxon>Leotiomycetes</taxon>
        <taxon>Helotiales</taxon>
        <taxon>Sclerotiniaceae</taxon>
        <taxon>Monilinia</taxon>
    </lineage>
</organism>
<name>A0A5N6KIE4_MONLA</name>
<feature type="compositionally biased region" description="Basic and acidic residues" evidence="1">
    <location>
        <begin position="361"/>
        <end position="376"/>
    </location>
</feature>
<feature type="compositionally biased region" description="Polar residues" evidence="1">
    <location>
        <begin position="505"/>
        <end position="517"/>
    </location>
</feature>
<accession>A0A5N6KIE4</accession>
<feature type="region of interest" description="Disordered" evidence="1">
    <location>
        <begin position="476"/>
        <end position="577"/>
    </location>
</feature>
<evidence type="ECO:0000313" key="3">
    <source>
        <dbReference type="Proteomes" id="UP000326757"/>
    </source>
</evidence>
<feature type="compositionally biased region" description="Low complexity" evidence="1">
    <location>
        <begin position="244"/>
        <end position="254"/>
    </location>
</feature>
<sequence>MSLQSAYKQFLAAPNPSLLAADASLHFITTLISINGSSNIVKHLNGQDYQLKKKEETLLNIVEGNSSIAAEIHTTVEFKTSGGSYLPGLDDNFLADRTVTFPIIHIVSFNADGKIQQIRQNWDQGSLLKLIDVIGKSGRNWPIRDGKDQIKLITSSVRSSGTLDTGSNADSLSRTRGNSNNATRDPHASLSLFAPRENVVRESHPAAVEASVSAKPEPRDYHDLFVGKNADNSATLESDPSPPKAGSKAGAAKKFTPSRLFDANGDQSTPDGPAQEKSKDLMYRPNPARYEHFDFTDAPEEEEPIRPATGKGGKGQHQSQWTFDDFQTPQKVVPTKGPRAAEVRHWGNSDDEVLDSPVKFKKAEKPRKDAQTHFEFQDESTPQQERRIVGRPRGQGHNNGLGLYKDILFDDNGNETPVSKKQVAGLANVKDRHKDFDPHFSMADESPITGQAPTHLGEDRAKAVKMMDANWDTYDQSPIEKNAKKENDQSSPIRSNINKEPLSEIHTSSNRNQQNVGIKTMGDGMGGSKGAGRSWGFGDDSDGEEAGGLNGVGSKFRNGRPGKAQNQKATGGDFWDF</sequence>
<reference evidence="2 3" key="1">
    <citation type="submission" date="2019-06" db="EMBL/GenBank/DDBJ databases">
        <title>Genome Sequence of the Brown Rot Fungal Pathogen Monilinia laxa.</title>
        <authorList>
            <person name="De Miccolis Angelini R.M."/>
            <person name="Landi L."/>
            <person name="Abate D."/>
            <person name="Pollastro S."/>
            <person name="Romanazzi G."/>
            <person name="Faretra F."/>
        </authorList>
    </citation>
    <scope>NUCLEOTIDE SEQUENCE [LARGE SCALE GENOMIC DNA]</scope>
    <source>
        <strain evidence="2 3">Mlax316</strain>
    </source>
</reference>
<gene>
    <name evidence="2" type="ORF">EYC80_004953</name>
</gene>